<keyword evidence="3" id="KW-1185">Reference proteome</keyword>
<evidence type="ECO:0000259" key="1">
    <source>
        <dbReference type="Pfam" id="PF26450"/>
    </source>
</evidence>
<organism evidence="2 3">
    <name type="scientific">Haloarcula nitratireducens</name>
    <dbReference type="NCBI Taxonomy" id="2487749"/>
    <lineage>
        <taxon>Archaea</taxon>
        <taxon>Methanobacteriati</taxon>
        <taxon>Methanobacteriota</taxon>
        <taxon>Stenosarchaea group</taxon>
        <taxon>Halobacteria</taxon>
        <taxon>Halobacteriales</taxon>
        <taxon>Haloarculaceae</taxon>
        <taxon>Haloarcula</taxon>
    </lineage>
</organism>
<comment type="caution">
    <text evidence="2">The sequence shown here is derived from an EMBL/GenBank/DDBJ whole genome shotgun (WGS) entry which is preliminary data.</text>
</comment>
<sequence>MSDDSDNVVLKDLPPERLLSGNQFQPILAGIRCMDSIETVQAYLAYETKHQNRTHVQDKLRLRARELRRGDGDE</sequence>
<dbReference type="InterPro" id="IPR058442">
    <property type="entry name" value="DUF8129"/>
</dbReference>
<proteinExistence type="predicted"/>
<feature type="domain" description="DUF8129" evidence="1">
    <location>
        <begin position="15"/>
        <end position="68"/>
    </location>
</feature>
<dbReference type="Pfam" id="PF26450">
    <property type="entry name" value="DUF8129"/>
    <property type="match status" value="1"/>
</dbReference>
<protein>
    <recommendedName>
        <fullName evidence="1">DUF8129 domain-containing protein</fullName>
    </recommendedName>
</protein>
<dbReference type="RefSeq" id="WP_220581495.1">
    <property type="nucleotide sequence ID" value="NZ_RKLT01000011.1"/>
</dbReference>
<dbReference type="AlphaFoldDB" id="A0AAW4PHI5"/>
<gene>
    <name evidence="2" type="ORF">EGH23_18665</name>
</gene>
<evidence type="ECO:0000313" key="2">
    <source>
        <dbReference type="EMBL" id="MBX0296905.1"/>
    </source>
</evidence>
<dbReference type="EMBL" id="RKLT01000011">
    <property type="protein sequence ID" value="MBX0296905.1"/>
    <property type="molecule type" value="Genomic_DNA"/>
</dbReference>
<evidence type="ECO:0000313" key="3">
    <source>
        <dbReference type="Proteomes" id="UP001430455"/>
    </source>
</evidence>
<dbReference type="Proteomes" id="UP001430455">
    <property type="component" value="Unassembled WGS sequence"/>
</dbReference>
<reference evidence="2 3" key="1">
    <citation type="submission" date="2021-06" db="EMBL/GenBank/DDBJ databases">
        <title>Halomicroarcula sp. a new haloarchaeum isolated from saline soil.</title>
        <authorList>
            <person name="Duran-Viseras A."/>
            <person name="Sanchez-Porro C."/>
            <person name="Ventosa A."/>
        </authorList>
    </citation>
    <scope>NUCLEOTIDE SEQUENCE [LARGE SCALE GENOMIC DNA]</scope>
    <source>
        <strain evidence="2 3">F27</strain>
    </source>
</reference>
<name>A0AAW4PHI5_9EURY</name>
<accession>A0AAW4PHI5</accession>